<dbReference type="RefSeq" id="WP_253857608.1">
    <property type="nucleotide sequence ID" value="NZ_BAAALM010000015.1"/>
</dbReference>
<feature type="region of interest" description="Disordered" evidence="1">
    <location>
        <begin position="1"/>
        <end position="45"/>
    </location>
</feature>
<sequence>MPRIADFPTSRERRRPPLTTNANSGTRNTSPGTRNTSPGTRNTHP</sequence>
<name>A0ABP4G421_9PSEU</name>
<dbReference type="Proteomes" id="UP001500467">
    <property type="component" value="Unassembled WGS sequence"/>
</dbReference>
<evidence type="ECO:0000313" key="3">
    <source>
        <dbReference type="Proteomes" id="UP001500467"/>
    </source>
</evidence>
<accession>A0ABP4G421</accession>
<proteinExistence type="predicted"/>
<evidence type="ECO:0000256" key="1">
    <source>
        <dbReference type="SAM" id="MobiDB-lite"/>
    </source>
</evidence>
<feature type="compositionally biased region" description="Polar residues" evidence="1">
    <location>
        <begin position="18"/>
        <end position="45"/>
    </location>
</feature>
<evidence type="ECO:0000313" key="2">
    <source>
        <dbReference type="EMBL" id="GAA1212884.1"/>
    </source>
</evidence>
<reference evidence="3" key="1">
    <citation type="journal article" date="2019" name="Int. J. Syst. Evol. Microbiol.">
        <title>The Global Catalogue of Microorganisms (GCM) 10K type strain sequencing project: providing services to taxonomists for standard genome sequencing and annotation.</title>
        <authorList>
            <consortium name="The Broad Institute Genomics Platform"/>
            <consortium name="The Broad Institute Genome Sequencing Center for Infectious Disease"/>
            <person name="Wu L."/>
            <person name="Ma J."/>
        </authorList>
    </citation>
    <scope>NUCLEOTIDE SEQUENCE [LARGE SCALE GENOMIC DNA]</scope>
    <source>
        <strain evidence="3">JCM 13022</strain>
    </source>
</reference>
<comment type="caution">
    <text evidence="2">The sequence shown here is derived from an EMBL/GenBank/DDBJ whole genome shotgun (WGS) entry which is preliminary data.</text>
</comment>
<dbReference type="EMBL" id="BAAALM010000015">
    <property type="protein sequence ID" value="GAA1212884.1"/>
    <property type="molecule type" value="Genomic_DNA"/>
</dbReference>
<gene>
    <name evidence="2" type="ORF">GCM10009675_37880</name>
</gene>
<keyword evidence="3" id="KW-1185">Reference proteome</keyword>
<protein>
    <submittedName>
        <fullName evidence="2">Uncharacterized protein</fullName>
    </submittedName>
</protein>
<organism evidence="2 3">
    <name type="scientific">Prauserella alba</name>
    <dbReference type="NCBI Taxonomy" id="176898"/>
    <lineage>
        <taxon>Bacteria</taxon>
        <taxon>Bacillati</taxon>
        <taxon>Actinomycetota</taxon>
        <taxon>Actinomycetes</taxon>
        <taxon>Pseudonocardiales</taxon>
        <taxon>Pseudonocardiaceae</taxon>
        <taxon>Prauserella</taxon>
    </lineage>
</organism>